<dbReference type="EMBL" id="HBIJ01009461">
    <property type="protein sequence ID" value="CAE0365911.1"/>
    <property type="molecule type" value="Transcribed_RNA"/>
</dbReference>
<dbReference type="InterPro" id="IPR037171">
    <property type="entry name" value="NagB/RpiA_transferase-like"/>
</dbReference>
<evidence type="ECO:0000313" key="3">
    <source>
        <dbReference type="EMBL" id="CAE0365911.1"/>
    </source>
</evidence>
<dbReference type="AlphaFoldDB" id="A0A7S3NKD1"/>
<evidence type="ECO:0000259" key="2">
    <source>
        <dbReference type="Pfam" id="PF01182"/>
    </source>
</evidence>
<dbReference type="Gene3D" id="3.40.50.1360">
    <property type="match status" value="1"/>
</dbReference>
<organism evidence="3">
    <name type="scientific">Aureoumbra lagunensis</name>
    <dbReference type="NCBI Taxonomy" id="44058"/>
    <lineage>
        <taxon>Eukaryota</taxon>
        <taxon>Sar</taxon>
        <taxon>Stramenopiles</taxon>
        <taxon>Ochrophyta</taxon>
        <taxon>Pelagophyceae</taxon>
        <taxon>Pelagomonadales</taxon>
        <taxon>Aureoumbra</taxon>
    </lineage>
</organism>
<dbReference type="InterPro" id="IPR039104">
    <property type="entry name" value="6PGL"/>
</dbReference>
<sequence>MMKLLVLSCVILINGLVSSLLSSSFSLQRVGSFRKKQLFASSSLVEEFSISREIKNVRVFDGDFASEICEIVQSVGMSAIAEKGSFSLAIPSGSVVRALSRLADDCMDYSKVHIFFCNEIVGENTCYNGALEAFTTDKGIPEENVHKVPQGDDLNAIAKEYENLLTSHESIDHSSALPSVDVILLGTGDDGHCGCIFPNSLQVKQTGLGKIILPIPDKNVIAVSIDFMSAAKVAVISAAGAGRAEMVSKALSGNYDDFECPAALVDAKEETIWMVDEDSITDFNELNDDFDYDEDDDD</sequence>
<dbReference type="InterPro" id="IPR006148">
    <property type="entry name" value="Glc/Gal-6P_isomerase"/>
</dbReference>
<evidence type="ECO:0000256" key="1">
    <source>
        <dbReference type="SAM" id="SignalP"/>
    </source>
</evidence>
<dbReference type="PANTHER" id="PTHR11054">
    <property type="entry name" value="6-PHOSPHOGLUCONOLACTONASE"/>
    <property type="match status" value="1"/>
</dbReference>
<protein>
    <recommendedName>
        <fullName evidence="2">Glucosamine/galactosamine-6-phosphate isomerase domain-containing protein</fullName>
    </recommendedName>
</protein>
<dbReference type="PANTHER" id="PTHR11054:SF0">
    <property type="entry name" value="6-PHOSPHOGLUCONOLACTONASE"/>
    <property type="match status" value="1"/>
</dbReference>
<feature type="domain" description="Glucosamine/galactosamine-6-phosphate isomerase" evidence="2">
    <location>
        <begin position="64"/>
        <end position="273"/>
    </location>
</feature>
<dbReference type="SUPFAM" id="SSF100950">
    <property type="entry name" value="NagB/RpiA/CoA transferase-like"/>
    <property type="match status" value="1"/>
</dbReference>
<name>A0A7S3NKD1_9STRA</name>
<keyword evidence="1" id="KW-0732">Signal</keyword>
<feature type="signal peptide" evidence="1">
    <location>
        <begin position="1"/>
        <end position="19"/>
    </location>
</feature>
<feature type="chain" id="PRO_5030521558" description="Glucosamine/galactosamine-6-phosphate isomerase domain-containing protein" evidence="1">
    <location>
        <begin position="20"/>
        <end position="298"/>
    </location>
</feature>
<dbReference type="Pfam" id="PF01182">
    <property type="entry name" value="Glucosamine_iso"/>
    <property type="match status" value="1"/>
</dbReference>
<proteinExistence type="predicted"/>
<dbReference type="GO" id="GO:0005975">
    <property type="term" value="P:carbohydrate metabolic process"/>
    <property type="evidence" value="ECO:0007669"/>
    <property type="project" value="InterPro"/>
</dbReference>
<reference evidence="3" key="1">
    <citation type="submission" date="2021-01" db="EMBL/GenBank/DDBJ databases">
        <authorList>
            <person name="Corre E."/>
            <person name="Pelletier E."/>
            <person name="Niang G."/>
            <person name="Scheremetjew M."/>
            <person name="Finn R."/>
            <person name="Kale V."/>
            <person name="Holt S."/>
            <person name="Cochrane G."/>
            <person name="Meng A."/>
            <person name="Brown T."/>
            <person name="Cohen L."/>
        </authorList>
    </citation>
    <scope>NUCLEOTIDE SEQUENCE</scope>
    <source>
        <strain evidence="3">CCMP1510</strain>
    </source>
</reference>
<accession>A0A7S3NKD1</accession>
<gene>
    <name evidence="3" type="ORF">ALAG00032_LOCUS6655</name>
</gene>